<keyword evidence="8" id="KW-1185">Reference proteome</keyword>
<dbReference type="SUPFAM" id="SSF88946">
    <property type="entry name" value="Sigma2 domain of RNA polymerase sigma factors"/>
    <property type="match status" value="1"/>
</dbReference>
<dbReference type="InterPro" id="IPR013325">
    <property type="entry name" value="RNA_pol_sigma_r2"/>
</dbReference>
<evidence type="ECO:0000259" key="5">
    <source>
        <dbReference type="Pfam" id="PF04542"/>
    </source>
</evidence>
<gene>
    <name evidence="7" type="ORF">HLB44_09345</name>
</gene>
<name>A0ABX2EF03_9BURK</name>
<dbReference type="InterPro" id="IPR039425">
    <property type="entry name" value="RNA_pol_sigma-70-like"/>
</dbReference>
<evidence type="ECO:0000256" key="3">
    <source>
        <dbReference type="ARBA" id="ARBA00023082"/>
    </source>
</evidence>
<protein>
    <submittedName>
        <fullName evidence="7">Sigma-70 family RNA polymerase sigma factor</fullName>
    </submittedName>
</protein>
<proteinExistence type="inferred from homology"/>
<sequence>MDNDRVKALLERIGQQDQAAFRELYKAFSRRVHAYVLNMLKDSARAEEVLVDTMYEVWRAPARFRGESQFSTWLIGVARNKALMVYRGRRPDELHDDLDDIAETTPSDSPDAFAQLAAKQRTQGVRACMDKLSDEHRECMHLVFYEGYSLAEVASVQNCPENTVKTRLFHARQKIKACLARLVQREGGAVPEGAVKS</sequence>
<keyword evidence="3" id="KW-0731">Sigma factor</keyword>
<dbReference type="CDD" id="cd06171">
    <property type="entry name" value="Sigma70_r4"/>
    <property type="match status" value="1"/>
</dbReference>
<dbReference type="SUPFAM" id="SSF88659">
    <property type="entry name" value="Sigma3 and sigma4 domains of RNA polymerase sigma factors"/>
    <property type="match status" value="1"/>
</dbReference>
<dbReference type="PANTHER" id="PTHR43133">
    <property type="entry name" value="RNA POLYMERASE ECF-TYPE SIGMA FACTO"/>
    <property type="match status" value="1"/>
</dbReference>
<evidence type="ECO:0000256" key="1">
    <source>
        <dbReference type="ARBA" id="ARBA00010641"/>
    </source>
</evidence>
<comment type="similarity">
    <text evidence="1">Belongs to the sigma-70 factor family. ECF subfamily.</text>
</comment>
<dbReference type="Gene3D" id="1.10.10.10">
    <property type="entry name" value="Winged helix-like DNA-binding domain superfamily/Winged helix DNA-binding domain"/>
    <property type="match status" value="1"/>
</dbReference>
<dbReference type="Gene3D" id="1.10.1740.10">
    <property type="match status" value="1"/>
</dbReference>
<dbReference type="Proteomes" id="UP000737171">
    <property type="component" value="Unassembled WGS sequence"/>
</dbReference>
<dbReference type="Pfam" id="PF04542">
    <property type="entry name" value="Sigma70_r2"/>
    <property type="match status" value="1"/>
</dbReference>
<evidence type="ECO:0000256" key="2">
    <source>
        <dbReference type="ARBA" id="ARBA00023015"/>
    </source>
</evidence>
<evidence type="ECO:0000313" key="7">
    <source>
        <dbReference type="EMBL" id="NRF67186.1"/>
    </source>
</evidence>
<dbReference type="NCBIfam" id="TIGR02937">
    <property type="entry name" value="sigma70-ECF"/>
    <property type="match status" value="1"/>
</dbReference>
<dbReference type="EMBL" id="JABRWJ010000003">
    <property type="protein sequence ID" value="NRF67186.1"/>
    <property type="molecule type" value="Genomic_DNA"/>
</dbReference>
<organism evidence="7 8">
    <name type="scientific">Pseudaquabacterium terrae</name>
    <dbReference type="NCBI Taxonomy" id="2732868"/>
    <lineage>
        <taxon>Bacteria</taxon>
        <taxon>Pseudomonadati</taxon>
        <taxon>Pseudomonadota</taxon>
        <taxon>Betaproteobacteria</taxon>
        <taxon>Burkholderiales</taxon>
        <taxon>Sphaerotilaceae</taxon>
        <taxon>Pseudaquabacterium</taxon>
    </lineage>
</organism>
<dbReference type="PANTHER" id="PTHR43133:SF32">
    <property type="entry name" value="BLR3042 PROTEIN"/>
    <property type="match status" value="1"/>
</dbReference>
<evidence type="ECO:0000256" key="4">
    <source>
        <dbReference type="ARBA" id="ARBA00023163"/>
    </source>
</evidence>
<dbReference type="InterPro" id="IPR036388">
    <property type="entry name" value="WH-like_DNA-bd_sf"/>
</dbReference>
<comment type="caution">
    <text evidence="7">The sequence shown here is derived from an EMBL/GenBank/DDBJ whole genome shotgun (WGS) entry which is preliminary data.</text>
</comment>
<dbReference type="InterPro" id="IPR014284">
    <property type="entry name" value="RNA_pol_sigma-70_dom"/>
</dbReference>
<reference evidence="7 8" key="1">
    <citation type="submission" date="2020-05" db="EMBL/GenBank/DDBJ databases">
        <title>Aquincola sp. isolate from soil.</title>
        <authorList>
            <person name="Han J."/>
            <person name="Kim D.-U."/>
        </authorList>
    </citation>
    <scope>NUCLEOTIDE SEQUENCE [LARGE SCALE GENOMIC DNA]</scope>
    <source>
        <strain evidence="7 8">S2</strain>
    </source>
</reference>
<dbReference type="RefSeq" id="WP_173122321.1">
    <property type="nucleotide sequence ID" value="NZ_JABRWJ010000003.1"/>
</dbReference>
<keyword evidence="4" id="KW-0804">Transcription</keyword>
<feature type="domain" description="RNA polymerase sigma factor 70 region 4 type 2" evidence="6">
    <location>
        <begin position="125"/>
        <end position="175"/>
    </location>
</feature>
<evidence type="ECO:0000259" key="6">
    <source>
        <dbReference type="Pfam" id="PF08281"/>
    </source>
</evidence>
<evidence type="ECO:0000313" key="8">
    <source>
        <dbReference type="Proteomes" id="UP000737171"/>
    </source>
</evidence>
<dbReference type="InterPro" id="IPR007627">
    <property type="entry name" value="RNA_pol_sigma70_r2"/>
</dbReference>
<dbReference type="InterPro" id="IPR013249">
    <property type="entry name" value="RNA_pol_sigma70_r4_t2"/>
</dbReference>
<dbReference type="Pfam" id="PF08281">
    <property type="entry name" value="Sigma70_r4_2"/>
    <property type="match status" value="1"/>
</dbReference>
<keyword evidence="2" id="KW-0805">Transcription regulation</keyword>
<accession>A0ABX2EF03</accession>
<dbReference type="InterPro" id="IPR013324">
    <property type="entry name" value="RNA_pol_sigma_r3/r4-like"/>
</dbReference>
<feature type="domain" description="RNA polymerase sigma-70 region 2" evidence="5">
    <location>
        <begin position="24"/>
        <end position="90"/>
    </location>
</feature>